<sequence>MTDYTSTPPGGARQLPRHTTPTWEAELLISGVAVFAMLQLPGWLDDALFALMPRLDQTWSQIAKLGYIYNKSVALILAATFVIHLLLRARWIALVGIHSIYPGDVRWDRLRMGPLQREVEREHQESTEVVIERADNLATTVFASGIMLALVLVIVTLPVTLLTGAATALASSLGQEDLGLLLFGAVFLAFLLPYVLAMLLDRRFGAEWQPDGRWHKAVTAILRLYAKAGVRAGNNRIRALLASNGGDRRVGILIFLIMFATAGSVMVTYGNMLSDKPFGNYGLFPAAASPAVAAAHYDDRRNPARDPLVPFIQSMTVEDAYVQLVVPYAPRQDAPALQRACPTGRQSGDAALLACLQALHAVLLDGKPVAGLRYEIASDARTDRPALLAMIDVRGLAPGRHELRIARAMAAEKSNGNEAYEVIPFWR</sequence>
<evidence type="ECO:0000256" key="1">
    <source>
        <dbReference type="SAM" id="Phobius"/>
    </source>
</evidence>
<evidence type="ECO:0000313" key="3">
    <source>
        <dbReference type="Proteomes" id="UP000515977"/>
    </source>
</evidence>
<proteinExistence type="predicted"/>
<dbReference type="RefSeq" id="WP_187570239.1">
    <property type="nucleotide sequence ID" value="NZ_CP060711.1"/>
</dbReference>
<keyword evidence="3" id="KW-1185">Reference proteome</keyword>
<feature type="transmembrane region" description="Helical" evidence="1">
    <location>
        <begin position="250"/>
        <end position="272"/>
    </location>
</feature>
<name>A0A7G9QSZ8_9GAMM</name>
<dbReference type="KEGG" id="tbv:H9L17_15135"/>
<dbReference type="Proteomes" id="UP000515977">
    <property type="component" value="Chromosome"/>
</dbReference>
<organism evidence="2 3">
    <name type="scientific">Thermomonas brevis</name>
    <dbReference type="NCBI Taxonomy" id="215691"/>
    <lineage>
        <taxon>Bacteria</taxon>
        <taxon>Pseudomonadati</taxon>
        <taxon>Pseudomonadota</taxon>
        <taxon>Gammaproteobacteria</taxon>
        <taxon>Lysobacterales</taxon>
        <taxon>Lysobacteraceae</taxon>
        <taxon>Thermomonas</taxon>
    </lineage>
</organism>
<reference evidence="2 3" key="1">
    <citation type="submission" date="2020-08" db="EMBL/GenBank/DDBJ databases">
        <title>Genome sequence of Thermomonas brevis KACC 16975T.</title>
        <authorList>
            <person name="Hyun D.-W."/>
            <person name="Bae J.-W."/>
        </authorList>
    </citation>
    <scope>NUCLEOTIDE SEQUENCE [LARGE SCALE GENOMIC DNA]</scope>
    <source>
        <strain evidence="2 3">KACC 16975</strain>
    </source>
</reference>
<dbReference type="EMBL" id="CP060711">
    <property type="protein sequence ID" value="QNN46473.1"/>
    <property type="molecule type" value="Genomic_DNA"/>
</dbReference>
<feature type="transmembrane region" description="Helical" evidence="1">
    <location>
        <begin position="27"/>
        <end position="44"/>
    </location>
</feature>
<feature type="transmembrane region" description="Helical" evidence="1">
    <location>
        <begin position="68"/>
        <end position="87"/>
    </location>
</feature>
<protein>
    <submittedName>
        <fullName evidence="2">Uncharacterized protein</fullName>
    </submittedName>
</protein>
<keyword evidence="1" id="KW-0812">Transmembrane</keyword>
<feature type="transmembrane region" description="Helical" evidence="1">
    <location>
        <begin position="178"/>
        <end position="200"/>
    </location>
</feature>
<feature type="transmembrane region" description="Helical" evidence="1">
    <location>
        <begin position="141"/>
        <end position="166"/>
    </location>
</feature>
<keyword evidence="1" id="KW-0472">Membrane</keyword>
<keyword evidence="1" id="KW-1133">Transmembrane helix</keyword>
<evidence type="ECO:0000313" key="2">
    <source>
        <dbReference type="EMBL" id="QNN46473.1"/>
    </source>
</evidence>
<gene>
    <name evidence="2" type="ORF">H9L17_15135</name>
</gene>
<dbReference type="AlphaFoldDB" id="A0A7G9QSZ8"/>
<accession>A0A7G9QSZ8</accession>